<evidence type="ECO:0000256" key="17">
    <source>
        <dbReference type="ARBA" id="ARBA00024621"/>
    </source>
</evidence>
<keyword evidence="22" id="KW-1185">Reference proteome</keyword>
<evidence type="ECO:0000256" key="11">
    <source>
        <dbReference type="ARBA" id="ARBA00023034"/>
    </source>
</evidence>
<dbReference type="GO" id="GO:0006869">
    <property type="term" value="P:lipid transport"/>
    <property type="evidence" value="ECO:0007669"/>
    <property type="project" value="UniProtKB-KW"/>
</dbReference>
<sequence>MMASNLLSRLLPSASDEPYETDPLDPHRHHRTPSDPRGQMDIDEENLEARFEAQDLENLLEDASSSHMTTESTAFLPPNNDRKASAPPGARVSTRPVSWRQPGVVQPAPLDDDDDVPQSLLLEGVRDARPSNPNQHTEGLPPPVPGPSTRQARAQWEATRRQQRLHEDGQISTPAPAWGRSNRPGQFTADPKEKALWLWVNQTDLDTFLADVYLYYTECGMYSMLLRKFLTLLQTGFVVAFITFFGWCIDYSKVSHSHKTSEVIVAKCTKKMHGFWIFILWMFIMYWLHSFYQLATGIPRLRAMHDFYHYLLDIPDRDIQTVQWQQVVGRIMALRDQNLATASNLSPESRKLLDHKSRQRLDAVDIASRLMRRDNYLIALFNKEVLDGAISVPFFGDRYTFSETTRWHLNLAVMDYVFSSGPTGQFNEDFLKERNRRELVRKLKVRFLWVGVISIICAPFAVSFVLASYLFKYFTEYHKDPSQLSSRDFTMFAQWKFREFNELPHLFSRRRNMAYPYANLYLAQFPKDKTEQISAFVAFIAGAFVFALVTFTLFDSELFLAFEITPGKTAIFWISVLTTVYRVARGSSPQEDQVADPAYYLSHVNYHTRYEPASWQDRLHTDEVRAEFAKLYQPKVIIFAEEILSMVITPFLLIFRLPQCSERLVDFFREFSIVVDGLGVVCSYSMFPFKKPGDNVPVNRAGGRREDAELREDYFMAKDNKMLASYYGFLDTYTTSARGYNGRLQGRGSFHPPPQFPNNFGSMSQTAQPVEIGVRGTSRGPTGRQPPTRRTPRSGPTATRDEPMNSILLDPHHQPSASTLRGSPRQAPNARYRTPLPPVSDPLANEPGLLSRQNSRIEEESTIGDSWRTSRLAQDDDEEEEEAGNTRGGVLHLLQQFSKAQTQGRGAGGGI</sequence>
<evidence type="ECO:0000256" key="20">
    <source>
        <dbReference type="SAM" id="MobiDB-lite"/>
    </source>
</evidence>
<comment type="subcellular location">
    <subcellularLocation>
        <location evidence="1">Cytoplasmic vesicle membrane</location>
        <topology evidence="1">Multi-pass membrane protein</topology>
    </subcellularLocation>
    <subcellularLocation>
        <location evidence="2">Endoplasmic reticulum membrane</location>
        <topology evidence="2">Multi-pass membrane protein</topology>
    </subcellularLocation>
    <subcellularLocation>
        <location evidence="4">Golgi apparatus membrane</location>
        <topology evidence="4">Multi-pass membrane protein</topology>
    </subcellularLocation>
    <subcellularLocation>
        <location evidence="3 19">Preautophagosomal structure membrane</location>
        <topology evidence="3 19">Multi-pass membrane protein</topology>
    </subcellularLocation>
</comment>
<comment type="catalytic activity">
    <reaction evidence="18">
        <text>a 1,2-diacyl-sn-glycero-3-phosphocholine(in) = a 1,2-diacyl-sn-glycero-3-phosphocholine(out)</text>
        <dbReference type="Rhea" id="RHEA:38571"/>
        <dbReference type="ChEBI" id="CHEBI:57643"/>
    </reaction>
</comment>
<evidence type="ECO:0000256" key="15">
    <source>
        <dbReference type="ARBA" id="ARBA00024479"/>
    </source>
</evidence>
<feature type="transmembrane region" description="Helical" evidence="19">
    <location>
        <begin position="275"/>
        <end position="295"/>
    </location>
</feature>
<dbReference type="PANTHER" id="PTHR13038">
    <property type="entry name" value="APG9 AUTOPHAGY 9"/>
    <property type="match status" value="1"/>
</dbReference>
<evidence type="ECO:0000256" key="3">
    <source>
        <dbReference type="ARBA" id="ARBA00004511"/>
    </source>
</evidence>
<evidence type="ECO:0000256" key="1">
    <source>
        <dbReference type="ARBA" id="ARBA00004439"/>
    </source>
</evidence>
<feature type="transmembrane region" description="Helical" evidence="19">
    <location>
        <begin position="229"/>
        <end position="247"/>
    </location>
</feature>
<evidence type="ECO:0000256" key="18">
    <source>
        <dbReference type="ARBA" id="ARBA00024631"/>
    </source>
</evidence>
<keyword evidence="8 19" id="KW-0812">Transmembrane</keyword>
<evidence type="ECO:0000313" key="21">
    <source>
        <dbReference type="EMBL" id="KAF2796532.1"/>
    </source>
</evidence>
<evidence type="ECO:0000256" key="12">
    <source>
        <dbReference type="ARBA" id="ARBA00023055"/>
    </source>
</evidence>
<comment type="catalytic activity">
    <reaction evidence="17">
        <text>a 1,2-diacyl-sn-glycero-3-phospho-(1D-myo-inositol-3-phosphate)(in) = a 1,2-diacyl-sn-glycero-3-phospho-(1D-myo-inositol-3-phosphate)(out)</text>
        <dbReference type="Rhea" id="RHEA:67920"/>
        <dbReference type="ChEBI" id="CHEBI:58088"/>
    </reaction>
</comment>
<dbReference type="GO" id="GO:0034045">
    <property type="term" value="C:phagophore assembly site membrane"/>
    <property type="evidence" value="ECO:0007669"/>
    <property type="project" value="UniProtKB-SubCell"/>
</dbReference>
<feature type="transmembrane region" description="Helical" evidence="19">
    <location>
        <begin position="533"/>
        <end position="554"/>
    </location>
</feature>
<comment type="caution">
    <text evidence="19">Lacks conserved residue(s) required for the propagation of feature annotation.</text>
</comment>
<feature type="compositionally biased region" description="Polar residues" evidence="20">
    <location>
        <begin position="757"/>
        <end position="768"/>
    </location>
</feature>
<comment type="function">
    <text evidence="19">Phospholipid scramblase involved in autophagy. Cycles between the preautophagosomal structure/phagophore assembly site (PAS) and the cytoplasmic vesicle pool and supplies membrane for the growing autophagosome. Lipid scramblase activity plays a key role in preautophagosomal structure/phagophore assembly by distributing the phospholipids that arrive through ATG2 from the cytoplasmic to the luminal leaflet of the bilayer, thereby driving autophagosomal membrane expansion.</text>
</comment>
<dbReference type="GO" id="GO:0030659">
    <property type="term" value="C:cytoplasmic vesicle membrane"/>
    <property type="evidence" value="ECO:0007669"/>
    <property type="project" value="UniProtKB-SubCell"/>
</dbReference>
<protein>
    <recommendedName>
        <fullName evidence="6 19">Autophagy-related protein 9</fullName>
    </recommendedName>
</protein>
<keyword evidence="9 19" id="KW-1133">Transmembrane helix</keyword>
<feature type="compositionally biased region" description="Polar residues" evidence="20">
    <location>
        <begin position="863"/>
        <end position="872"/>
    </location>
</feature>
<feature type="compositionally biased region" description="Low complexity" evidence="20">
    <location>
        <begin position="775"/>
        <end position="798"/>
    </location>
</feature>
<dbReference type="GO" id="GO:0005776">
    <property type="term" value="C:autophagosome"/>
    <property type="evidence" value="ECO:0007669"/>
    <property type="project" value="TreeGrafter"/>
</dbReference>
<evidence type="ECO:0000313" key="22">
    <source>
        <dbReference type="Proteomes" id="UP000799757"/>
    </source>
</evidence>
<gene>
    <name evidence="21" type="ORF">K505DRAFT_373094</name>
</gene>
<evidence type="ECO:0000256" key="13">
    <source>
        <dbReference type="ARBA" id="ARBA00023136"/>
    </source>
</evidence>
<dbReference type="GO" id="GO:0034497">
    <property type="term" value="P:protein localization to phagophore assembly site"/>
    <property type="evidence" value="ECO:0007669"/>
    <property type="project" value="TreeGrafter"/>
</dbReference>
<evidence type="ECO:0000256" key="8">
    <source>
        <dbReference type="ARBA" id="ARBA00022692"/>
    </source>
</evidence>
<comment type="similarity">
    <text evidence="5 19">Belongs to the ATG9 family.</text>
</comment>
<evidence type="ECO:0000256" key="16">
    <source>
        <dbReference type="ARBA" id="ARBA00024615"/>
    </source>
</evidence>
<dbReference type="GO" id="GO:0034727">
    <property type="term" value="P:piecemeal microautophagy of the nucleus"/>
    <property type="evidence" value="ECO:0007669"/>
    <property type="project" value="TreeGrafter"/>
</dbReference>
<dbReference type="EMBL" id="MU001828">
    <property type="protein sequence ID" value="KAF2796532.1"/>
    <property type="molecule type" value="Genomic_DNA"/>
</dbReference>
<comment type="catalytic activity">
    <reaction evidence="16">
        <text>a 1,2-diacyl-sn-glycero-3-phosphoethanolamine(in) = a 1,2-diacyl-sn-glycero-3-phosphoethanolamine(out)</text>
        <dbReference type="Rhea" id="RHEA:38895"/>
        <dbReference type="ChEBI" id="CHEBI:64612"/>
    </reaction>
</comment>
<dbReference type="GO" id="GO:0061709">
    <property type="term" value="P:reticulophagy"/>
    <property type="evidence" value="ECO:0007669"/>
    <property type="project" value="TreeGrafter"/>
</dbReference>
<evidence type="ECO:0000256" key="4">
    <source>
        <dbReference type="ARBA" id="ARBA00004653"/>
    </source>
</evidence>
<keyword evidence="14" id="KW-0968">Cytoplasmic vesicle</keyword>
<keyword evidence="7 19" id="KW-0813">Transport</keyword>
<keyword evidence="13 19" id="KW-0472">Membrane</keyword>
<dbReference type="Pfam" id="PF04109">
    <property type="entry name" value="ATG9"/>
    <property type="match status" value="1"/>
</dbReference>
<feature type="compositionally biased region" description="Polar residues" evidence="20">
    <location>
        <begin position="63"/>
        <end position="73"/>
    </location>
</feature>
<evidence type="ECO:0000256" key="14">
    <source>
        <dbReference type="ARBA" id="ARBA00023329"/>
    </source>
</evidence>
<dbReference type="Proteomes" id="UP000799757">
    <property type="component" value="Unassembled WGS sequence"/>
</dbReference>
<feature type="transmembrane region" description="Helical" evidence="19">
    <location>
        <begin position="447"/>
        <end position="471"/>
    </location>
</feature>
<evidence type="ECO:0000256" key="7">
    <source>
        <dbReference type="ARBA" id="ARBA00022448"/>
    </source>
</evidence>
<organism evidence="21 22">
    <name type="scientific">Melanomma pulvis-pyrius CBS 109.77</name>
    <dbReference type="NCBI Taxonomy" id="1314802"/>
    <lineage>
        <taxon>Eukaryota</taxon>
        <taxon>Fungi</taxon>
        <taxon>Dikarya</taxon>
        <taxon>Ascomycota</taxon>
        <taxon>Pezizomycotina</taxon>
        <taxon>Dothideomycetes</taxon>
        <taxon>Pleosporomycetidae</taxon>
        <taxon>Pleosporales</taxon>
        <taxon>Melanommataceae</taxon>
        <taxon>Melanomma</taxon>
    </lineage>
</organism>
<keyword evidence="10 19" id="KW-0072">Autophagy</keyword>
<feature type="compositionally biased region" description="Basic and acidic residues" evidence="20">
    <location>
        <begin position="158"/>
        <end position="169"/>
    </location>
</feature>
<evidence type="ECO:0000256" key="19">
    <source>
        <dbReference type="RuleBase" id="RU364027"/>
    </source>
</evidence>
<keyword evidence="12 19" id="KW-0445">Lipid transport</keyword>
<dbReference type="GO" id="GO:0005789">
    <property type="term" value="C:endoplasmic reticulum membrane"/>
    <property type="evidence" value="ECO:0007669"/>
    <property type="project" value="UniProtKB-SubCell"/>
</dbReference>
<dbReference type="GO" id="GO:0000139">
    <property type="term" value="C:Golgi membrane"/>
    <property type="evidence" value="ECO:0007669"/>
    <property type="project" value="UniProtKB-SubCell"/>
</dbReference>
<feature type="region of interest" description="Disordered" evidence="20">
    <location>
        <begin position="744"/>
        <end position="888"/>
    </location>
</feature>
<evidence type="ECO:0000256" key="10">
    <source>
        <dbReference type="ARBA" id="ARBA00023006"/>
    </source>
</evidence>
<name>A0A6A6XJE7_9PLEO</name>
<dbReference type="OrthoDB" id="2020634at2759"/>
<evidence type="ECO:0000256" key="6">
    <source>
        <dbReference type="ARBA" id="ARBA00018074"/>
    </source>
</evidence>
<evidence type="ECO:0000256" key="5">
    <source>
        <dbReference type="ARBA" id="ARBA00006185"/>
    </source>
</evidence>
<dbReference type="PANTHER" id="PTHR13038:SF10">
    <property type="entry name" value="AUTOPHAGY-RELATED PROTEIN 9"/>
    <property type="match status" value="1"/>
</dbReference>
<comment type="catalytic activity">
    <reaction evidence="15">
        <text>a 1,2-diacyl-sn-glycero-3-phospho-L-serine(in) = a 1,2-diacyl-sn-glycero-3-phospho-L-serine(out)</text>
        <dbReference type="Rhea" id="RHEA:38663"/>
        <dbReference type="ChEBI" id="CHEBI:57262"/>
    </reaction>
</comment>
<feature type="region of interest" description="Disordered" evidence="20">
    <location>
        <begin position="1"/>
        <end position="185"/>
    </location>
</feature>
<dbReference type="GO" id="GO:0000422">
    <property type="term" value="P:autophagy of mitochondrion"/>
    <property type="evidence" value="ECO:0007669"/>
    <property type="project" value="TreeGrafter"/>
</dbReference>
<dbReference type="InterPro" id="IPR007241">
    <property type="entry name" value="Autophagy-rel_prot_9"/>
</dbReference>
<evidence type="ECO:0000256" key="2">
    <source>
        <dbReference type="ARBA" id="ARBA00004477"/>
    </source>
</evidence>
<keyword evidence="11" id="KW-0333">Golgi apparatus</keyword>
<reference evidence="21" key="1">
    <citation type="journal article" date="2020" name="Stud. Mycol.">
        <title>101 Dothideomycetes genomes: a test case for predicting lifestyles and emergence of pathogens.</title>
        <authorList>
            <person name="Haridas S."/>
            <person name="Albert R."/>
            <person name="Binder M."/>
            <person name="Bloem J."/>
            <person name="Labutti K."/>
            <person name="Salamov A."/>
            <person name="Andreopoulos B."/>
            <person name="Baker S."/>
            <person name="Barry K."/>
            <person name="Bills G."/>
            <person name="Bluhm B."/>
            <person name="Cannon C."/>
            <person name="Castanera R."/>
            <person name="Culley D."/>
            <person name="Daum C."/>
            <person name="Ezra D."/>
            <person name="Gonzalez J."/>
            <person name="Henrissat B."/>
            <person name="Kuo A."/>
            <person name="Liang C."/>
            <person name="Lipzen A."/>
            <person name="Lutzoni F."/>
            <person name="Magnuson J."/>
            <person name="Mondo S."/>
            <person name="Nolan M."/>
            <person name="Ohm R."/>
            <person name="Pangilinan J."/>
            <person name="Park H.-J."/>
            <person name="Ramirez L."/>
            <person name="Alfaro M."/>
            <person name="Sun H."/>
            <person name="Tritt A."/>
            <person name="Yoshinaga Y."/>
            <person name="Zwiers L.-H."/>
            <person name="Turgeon B."/>
            <person name="Goodwin S."/>
            <person name="Spatafora J."/>
            <person name="Crous P."/>
            <person name="Grigoriev I."/>
        </authorList>
    </citation>
    <scope>NUCLEOTIDE SEQUENCE</scope>
    <source>
        <strain evidence="21">CBS 109.77</strain>
    </source>
</reference>
<dbReference type="AlphaFoldDB" id="A0A6A6XJE7"/>
<proteinExistence type="inferred from homology"/>
<accession>A0A6A6XJE7</accession>
<evidence type="ECO:0000256" key="9">
    <source>
        <dbReference type="ARBA" id="ARBA00022989"/>
    </source>
</evidence>